<name>A0A7T8AS94_9GAMM</name>
<gene>
    <name evidence="3" type="ORF">IAQ69_16420</name>
</gene>
<accession>A0A7T8AS94</accession>
<dbReference type="InterPro" id="IPR054832">
    <property type="entry name" value="transpos_IS91"/>
</dbReference>
<dbReference type="GO" id="GO:0003677">
    <property type="term" value="F:DNA binding"/>
    <property type="evidence" value="ECO:0007669"/>
    <property type="project" value="InterPro"/>
</dbReference>
<dbReference type="GO" id="GO:0006313">
    <property type="term" value="P:DNA transposition"/>
    <property type="evidence" value="ECO:0007669"/>
    <property type="project" value="InterPro"/>
</dbReference>
<geneLocation type="plasmid" evidence="3 4">
    <name>pXM9F202-2-tetX-90k</name>
</geneLocation>
<organism evidence="3 4">
    <name type="scientific">Acinetobacter variabilis</name>
    <dbReference type="NCBI Taxonomy" id="70346"/>
    <lineage>
        <taxon>Bacteria</taxon>
        <taxon>Pseudomonadati</taxon>
        <taxon>Pseudomonadota</taxon>
        <taxon>Gammaproteobacteria</taxon>
        <taxon>Moraxellales</taxon>
        <taxon>Moraxellaceae</taxon>
        <taxon>Acinetobacter</taxon>
    </lineage>
</organism>
<sequence length="497" mass="55659">MPHVAARTASRDRDTGRYQSHRPEQTLLYQIVDEYYPAFAALMAEQGKELPGYVQREFEEFLQCGRLEHGFLRVRCESCHAEHLVAFSCKRRGFCPSCGARRMAESAALLVDEVLPEQPMRQWVLSFPFQLRFLFASRPEIMGWVLGIVYRVIATHLVKKAGHTHQVAKTGAVTLIQRFGSALNLNVHFHMLFLDGVYVEQSHGSARFRWVKAPTSPELTQLTHTIAHRVGRYLERQGLLERDVENSYLASDAVDDDPMTPLLGHSITYRIAVGSQAGRKVFTLQTLPTSGDPFGDGIGKVAGSSLHAGVAARADERKKLERLCRYISRPAVSEKRLSLTRGGNVRYQLKTPYRDGTTHVIFEPLDFIARLAALVPKPRVNLTRFHGVFAPNSRHRALVTQAKRGRGNKVRVADEPATPAQRRASMTWAQRLKRVFNIDIETCSGCGGAMKVIACIEDPIVIKQILDHLKHKAETSGTRALPESRAPPAELLLGLFD</sequence>
<feature type="domain" description="Transposase zinc-binding" evidence="2">
    <location>
        <begin position="36"/>
        <end position="126"/>
    </location>
</feature>
<dbReference type="AlphaFoldDB" id="A0A7T8AS94"/>
<protein>
    <submittedName>
        <fullName evidence="3">IS91-like element ISVsa3 family transposase</fullName>
    </submittedName>
</protein>
<dbReference type="Pfam" id="PF04986">
    <property type="entry name" value="Y2_Tnp"/>
    <property type="match status" value="1"/>
</dbReference>
<dbReference type="NCBIfam" id="NF033538">
    <property type="entry name" value="transpos_IS91"/>
    <property type="match status" value="1"/>
</dbReference>
<dbReference type="InterPro" id="IPR026889">
    <property type="entry name" value="Zn_Tnp"/>
</dbReference>
<keyword evidence="3" id="KW-0614">Plasmid</keyword>
<dbReference type="GO" id="GO:0004803">
    <property type="term" value="F:transposase activity"/>
    <property type="evidence" value="ECO:0007669"/>
    <property type="project" value="InterPro"/>
</dbReference>
<evidence type="ECO:0000313" key="4">
    <source>
        <dbReference type="Proteomes" id="UP000596079"/>
    </source>
</evidence>
<dbReference type="EMBL" id="CP060813">
    <property type="protein sequence ID" value="QQN89769.1"/>
    <property type="molecule type" value="Genomic_DNA"/>
</dbReference>
<evidence type="ECO:0000313" key="3">
    <source>
        <dbReference type="EMBL" id="QQN89769.1"/>
    </source>
</evidence>
<proteinExistence type="predicted"/>
<evidence type="ECO:0000259" key="1">
    <source>
        <dbReference type="Pfam" id="PF04986"/>
    </source>
</evidence>
<feature type="domain" description="Transposase IS801/IS1294" evidence="1">
    <location>
        <begin position="171"/>
        <end position="393"/>
    </location>
</feature>
<dbReference type="InterPro" id="IPR007069">
    <property type="entry name" value="Transposase_32"/>
</dbReference>
<dbReference type="Pfam" id="PF14319">
    <property type="entry name" value="Zn_Tnp_IS91"/>
    <property type="match status" value="1"/>
</dbReference>
<evidence type="ECO:0000259" key="2">
    <source>
        <dbReference type="Pfam" id="PF14319"/>
    </source>
</evidence>
<reference evidence="3 4" key="1">
    <citation type="submission" date="2020-08" db="EMBL/GenBank/DDBJ databases">
        <title>Emergence of ISAba1-mediated novel tet(X) in Acinetobacter variabilis from a chicken farm.</title>
        <authorList>
            <person name="Peng K."/>
            <person name="Li R."/>
        </authorList>
    </citation>
    <scope>NUCLEOTIDE SEQUENCE [LARGE SCALE GENOMIC DNA]</scope>
    <source>
        <strain evidence="3 4">XM9F202-2</strain>
        <plasmid evidence="3 4">pXM9F202-2-tetX-90k</plasmid>
    </source>
</reference>
<dbReference type="RefSeq" id="WP_200230933.1">
    <property type="nucleotide sequence ID" value="NZ_CP060813.1"/>
</dbReference>
<dbReference type="Proteomes" id="UP000596079">
    <property type="component" value="Plasmid pXM9F202-2-tetX-90k"/>
</dbReference>